<accession>C1FDP3</accession>
<dbReference type="KEGG" id="mis:MICPUN_55103"/>
<evidence type="ECO:0000313" key="2">
    <source>
        <dbReference type="EMBL" id="ACO68819.1"/>
    </source>
</evidence>
<protein>
    <recommendedName>
        <fullName evidence="4">Reverse transcriptase domain-containing protein</fullName>
    </recommendedName>
</protein>
<organism evidence="2 3">
    <name type="scientific">Micromonas commoda (strain RCC299 / NOUM17 / CCMP2709)</name>
    <name type="common">Picoplanktonic green alga</name>
    <dbReference type="NCBI Taxonomy" id="296587"/>
    <lineage>
        <taxon>Eukaryota</taxon>
        <taxon>Viridiplantae</taxon>
        <taxon>Chlorophyta</taxon>
        <taxon>Mamiellophyceae</taxon>
        <taxon>Mamiellales</taxon>
        <taxon>Mamiellaceae</taxon>
        <taxon>Micromonas</taxon>
    </lineage>
</organism>
<name>C1FDP3_MICCC</name>
<sequence>MENFFINRYERRYEVIIRYGRALHAASSRRLGTRPVHGRNPSITASERKRVNAKTGVTQGCVLGSAFFCLAIQPIIEEALASTSVQGAHAYCIADDINPAGEPGQLIQAAIRLQESLRLNADLTVKKIDILLGSQCRQIDTTELTGMDGQINIINTAGVDVGQERGGDSGARIVGAPVGSPEYAAKFVADIVDKHRARLDHIAKFGEAGHAQEALLLLRLCACPRITFLLQCVPYNIAPQAFNDSYRDILGAFGRIAGMTEELDTADEVTRGRIALPLRHGGQGLTETSHIADQAAVANWAACAPFLANTAHALSDIANENPGPRRSARNAAAHRRREHSQSGPCHGHMRPAWDRIRNLGDEEQKILAAAVHKEFIPLVMDTYGRMGKPFPNLLKDVAAPTAHRASGNANERTQAIYDSIDPPNELRNRIHLRNLALVHVALIISLMQRVAGSTVTNDRQHGARGGMYGAHEHYVQPYPVTNS</sequence>
<dbReference type="EMBL" id="CP001574">
    <property type="protein sequence ID" value="ACO68819.1"/>
    <property type="molecule type" value="Genomic_DNA"/>
</dbReference>
<gene>
    <name evidence="2" type="ORF">MICPUN_55103</name>
</gene>
<dbReference type="GeneID" id="8250481"/>
<feature type="region of interest" description="Disordered" evidence="1">
    <location>
        <begin position="317"/>
        <end position="351"/>
    </location>
</feature>
<reference evidence="2 3" key="1">
    <citation type="journal article" date="2009" name="Science">
        <title>Green evolution and dynamic adaptations revealed by genomes of the marine picoeukaryotes Micromonas.</title>
        <authorList>
            <person name="Worden A.Z."/>
            <person name="Lee J.H."/>
            <person name="Mock T."/>
            <person name="Rouze P."/>
            <person name="Simmons M.P."/>
            <person name="Aerts A.L."/>
            <person name="Allen A.E."/>
            <person name="Cuvelier M.L."/>
            <person name="Derelle E."/>
            <person name="Everett M.V."/>
            <person name="Foulon E."/>
            <person name="Grimwood J."/>
            <person name="Gundlach H."/>
            <person name="Henrissat B."/>
            <person name="Napoli C."/>
            <person name="McDonald S.M."/>
            <person name="Parker M.S."/>
            <person name="Rombauts S."/>
            <person name="Salamov A."/>
            <person name="Von Dassow P."/>
            <person name="Badger J.H."/>
            <person name="Coutinho P.M."/>
            <person name="Demir E."/>
            <person name="Dubchak I."/>
            <person name="Gentemann C."/>
            <person name="Eikrem W."/>
            <person name="Gready J.E."/>
            <person name="John U."/>
            <person name="Lanier W."/>
            <person name="Lindquist E.A."/>
            <person name="Lucas S."/>
            <person name="Mayer K.F."/>
            <person name="Moreau H."/>
            <person name="Not F."/>
            <person name="Otillar R."/>
            <person name="Panaud O."/>
            <person name="Pangilinan J."/>
            <person name="Paulsen I."/>
            <person name="Piegu B."/>
            <person name="Poliakov A."/>
            <person name="Robbens S."/>
            <person name="Schmutz J."/>
            <person name="Toulza E."/>
            <person name="Wyss T."/>
            <person name="Zelensky A."/>
            <person name="Zhou K."/>
            <person name="Armbrust E.V."/>
            <person name="Bhattacharya D."/>
            <person name="Goodenough U.W."/>
            <person name="Van de Peer Y."/>
            <person name="Grigoriev I.V."/>
        </authorList>
    </citation>
    <scope>NUCLEOTIDE SEQUENCE [LARGE SCALE GENOMIC DNA]</scope>
    <source>
        <strain evidence="3">RCC299 / NOUM17</strain>
    </source>
</reference>
<dbReference type="Proteomes" id="UP000002009">
    <property type="component" value="Chromosome 1"/>
</dbReference>
<dbReference type="InParanoid" id="C1FDP3"/>
<evidence type="ECO:0000256" key="1">
    <source>
        <dbReference type="SAM" id="MobiDB-lite"/>
    </source>
</evidence>
<proteinExistence type="predicted"/>
<keyword evidence="3" id="KW-1185">Reference proteome</keyword>
<feature type="compositionally biased region" description="Basic residues" evidence="1">
    <location>
        <begin position="326"/>
        <end position="338"/>
    </location>
</feature>
<evidence type="ECO:0000313" key="3">
    <source>
        <dbReference type="Proteomes" id="UP000002009"/>
    </source>
</evidence>
<evidence type="ECO:0008006" key="4">
    <source>
        <dbReference type="Google" id="ProtNLM"/>
    </source>
</evidence>
<dbReference type="AlphaFoldDB" id="C1FDP3"/>
<dbReference type="RefSeq" id="XP_002507561.1">
    <property type="nucleotide sequence ID" value="XM_002507515.1"/>
</dbReference>
<dbReference type="eggNOG" id="ENOG502S9D9">
    <property type="taxonomic scope" value="Eukaryota"/>
</dbReference>